<comment type="subcellular location">
    <subcellularLocation>
        <location evidence="2">Cell membrane</location>
        <topology evidence="2">Lipid-anchor</topology>
    </subcellularLocation>
</comment>
<dbReference type="PANTHER" id="PTHR30203:SF32">
    <property type="entry name" value="CATION EFFLUX SYSTEM PROTEIN CUSC"/>
    <property type="match status" value="1"/>
</dbReference>
<dbReference type="NCBIfam" id="TIGR01845">
    <property type="entry name" value="outer_NodT"/>
    <property type="match status" value="1"/>
</dbReference>
<keyword evidence="2" id="KW-1134">Transmembrane beta strand</keyword>
<evidence type="ECO:0000313" key="3">
    <source>
        <dbReference type="EMBL" id="CAB3938007.1"/>
    </source>
</evidence>
<dbReference type="InterPro" id="IPR010131">
    <property type="entry name" value="MdtP/NodT-like"/>
</dbReference>
<sequence length="456" mass="50071">MAPRYERPPHVVPVTFGQASADAAPASEAAPAPALTAQERDFLLALTPDRDLIPLMSRALAHNADYRTAALRVEQARAQYRIERSARLPAIGVEAQQTQQGFDNPALRERYRQDLTRAGVAISNYELDVFGRLKSLSDSARQRYLASEAGQEAARGALFAEVLRAYVLLCATTQAYERLQAAHADSAALLVMAKAQESVGLIARDELDRRRARTEQAQVAELRGADDVAAARRALQLLTGFNTDVEPGPLASSVAPDTVAALRELDSTVLLQRPDIRQAEAELRAANADIGAARAAFFPSIRLSTSIGSASDSLGDLFKSGSRTWSFVPQLVLPIFDFGRNKANLDLAWTRKQAGVVEYERSIEAAFREVADSLDARATFAVSEANLREQDRLASLRIERAERRVTRGLEDRQNLLANRVEATQIALEHLQSQRDLSLSRIALFRAFYGVELPARL</sequence>
<gene>
    <name evidence="3" type="primary">ttgI_3</name>
    <name evidence="3" type="ORF">LMG6000_05633</name>
</gene>
<proteinExistence type="inferred from homology"/>
<dbReference type="SUPFAM" id="SSF56954">
    <property type="entry name" value="Outer membrane efflux proteins (OEP)"/>
    <property type="match status" value="1"/>
</dbReference>
<name>A0A6S7F8G1_9BURK</name>
<keyword evidence="2" id="KW-0812">Transmembrane</keyword>
<keyword evidence="2" id="KW-0449">Lipoprotein</keyword>
<dbReference type="Gene3D" id="2.20.200.10">
    <property type="entry name" value="Outer membrane efflux proteins (OEP)"/>
    <property type="match status" value="1"/>
</dbReference>
<dbReference type="Proteomes" id="UP000494183">
    <property type="component" value="Unassembled WGS sequence"/>
</dbReference>
<dbReference type="GO" id="GO:0015562">
    <property type="term" value="F:efflux transmembrane transporter activity"/>
    <property type="evidence" value="ECO:0007669"/>
    <property type="project" value="InterPro"/>
</dbReference>
<organism evidence="3 4">
    <name type="scientific">Achromobacter insolitus</name>
    <dbReference type="NCBI Taxonomy" id="217204"/>
    <lineage>
        <taxon>Bacteria</taxon>
        <taxon>Pseudomonadati</taxon>
        <taxon>Pseudomonadota</taxon>
        <taxon>Betaproteobacteria</taxon>
        <taxon>Burkholderiales</taxon>
        <taxon>Alcaligenaceae</taxon>
        <taxon>Achromobacter</taxon>
    </lineage>
</organism>
<dbReference type="InterPro" id="IPR003423">
    <property type="entry name" value="OMP_efflux"/>
</dbReference>
<protein>
    <submittedName>
        <fullName evidence="3">Toluene efflux pump outer membrane protein TtgI</fullName>
    </submittedName>
</protein>
<comment type="similarity">
    <text evidence="1 2">Belongs to the outer membrane factor (OMF) (TC 1.B.17) family.</text>
</comment>
<dbReference type="PANTHER" id="PTHR30203">
    <property type="entry name" value="OUTER MEMBRANE CATION EFFLUX PROTEIN"/>
    <property type="match status" value="1"/>
</dbReference>
<dbReference type="GO" id="GO:0005886">
    <property type="term" value="C:plasma membrane"/>
    <property type="evidence" value="ECO:0007669"/>
    <property type="project" value="UniProtKB-SubCell"/>
</dbReference>
<dbReference type="Gene3D" id="1.20.1600.10">
    <property type="entry name" value="Outer membrane efflux proteins (OEP)"/>
    <property type="match status" value="1"/>
</dbReference>
<dbReference type="Pfam" id="PF02321">
    <property type="entry name" value="OEP"/>
    <property type="match status" value="2"/>
</dbReference>
<reference evidence="3 4" key="1">
    <citation type="submission" date="2020-04" db="EMBL/GenBank/DDBJ databases">
        <authorList>
            <person name="De Canck E."/>
        </authorList>
    </citation>
    <scope>NUCLEOTIDE SEQUENCE [LARGE SCALE GENOMIC DNA]</scope>
    <source>
        <strain evidence="3 4">LMG 6000</strain>
    </source>
</reference>
<dbReference type="EMBL" id="CADILH010000012">
    <property type="protein sequence ID" value="CAB3938007.1"/>
    <property type="molecule type" value="Genomic_DNA"/>
</dbReference>
<keyword evidence="2" id="KW-0564">Palmitate</keyword>
<evidence type="ECO:0000256" key="1">
    <source>
        <dbReference type="ARBA" id="ARBA00007613"/>
    </source>
</evidence>
<keyword evidence="2" id="KW-0472">Membrane</keyword>
<evidence type="ECO:0000313" key="4">
    <source>
        <dbReference type="Proteomes" id="UP000494183"/>
    </source>
</evidence>
<accession>A0A6S7F8G1</accession>
<dbReference type="AlphaFoldDB" id="A0A6S7F8G1"/>
<keyword evidence="4" id="KW-1185">Reference proteome</keyword>
<evidence type="ECO:0000256" key="2">
    <source>
        <dbReference type="RuleBase" id="RU362097"/>
    </source>
</evidence>